<sequence>ESDQPCYPDLDFSSQAPPADGNGGTLFSETLDSIVEAGTGEVKADTVQADTVEPKKTETCDSAPIFESEGSSKEVRDAITKERFQLLAQELMEQVTASADSKC</sequence>
<feature type="non-terminal residue" evidence="2">
    <location>
        <position position="1"/>
    </location>
</feature>
<gene>
    <name evidence="2" type="ORF">SCF082_LOCUS30160</name>
</gene>
<evidence type="ECO:0000313" key="2">
    <source>
        <dbReference type="EMBL" id="CAK9055871.1"/>
    </source>
</evidence>
<proteinExistence type="predicted"/>
<organism evidence="2 3">
    <name type="scientific">Durusdinium trenchii</name>
    <dbReference type="NCBI Taxonomy" id="1381693"/>
    <lineage>
        <taxon>Eukaryota</taxon>
        <taxon>Sar</taxon>
        <taxon>Alveolata</taxon>
        <taxon>Dinophyceae</taxon>
        <taxon>Suessiales</taxon>
        <taxon>Symbiodiniaceae</taxon>
        <taxon>Durusdinium</taxon>
    </lineage>
</organism>
<accession>A0ABP0MWN0</accession>
<name>A0ABP0MWN0_9DINO</name>
<evidence type="ECO:0000313" key="3">
    <source>
        <dbReference type="Proteomes" id="UP001642464"/>
    </source>
</evidence>
<comment type="caution">
    <text evidence="2">The sequence shown here is derived from an EMBL/GenBank/DDBJ whole genome shotgun (WGS) entry which is preliminary data.</text>
</comment>
<evidence type="ECO:0000256" key="1">
    <source>
        <dbReference type="SAM" id="MobiDB-lite"/>
    </source>
</evidence>
<reference evidence="2 3" key="1">
    <citation type="submission" date="2024-02" db="EMBL/GenBank/DDBJ databases">
        <authorList>
            <person name="Chen Y."/>
            <person name="Shah S."/>
            <person name="Dougan E. K."/>
            <person name="Thang M."/>
            <person name="Chan C."/>
        </authorList>
    </citation>
    <scope>NUCLEOTIDE SEQUENCE [LARGE SCALE GENOMIC DNA]</scope>
</reference>
<dbReference type="EMBL" id="CAXAMM010024714">
    <property type="protein sequence ID" value="CAK9055871.1"/>
    <property type="molecule type" value="Genomic_DNA"/>
</dbReference>
<protein>
    <submittedName>
        <fullName evidence="2">Uncharacterized protein</fullName>
    </submittedName>
</protein>
<keyword evidence="3" id="KW-1185">Reference proteome</keyword>
<feature type="region of interest" description="Disordered" evidence="1">
    <location>
        <begin position="1"/>
        <end position="27"/>
    </location>
</feature>
<dbReference type="Proteomes" id="UP001642464">
    <property type="component" value="Unassembled WGS sequence"/>
</dbReference>